<sequence>MSAFKQNGHRLSQKQMPASKGNDCQHSIYNVLRQLFTYNWDSSIPEIKDEHPIFFYGMAASKRKLSLHAYTCNFHVYCFKTEVSSDIIYVKENSSVILVCPFLEEKEPIIWRGPPNFKIYGINGEINRDLNNIKHKAVILKNGKRKYNLKIVMFSKNDQGFFSCDTMKDRKTVKHTIEALIAESPAGLSLVSDNSSDILTGEEGIPLKVRCYVEDDLPGPTLYLSYQEHVVNVTNTSMLEYLFVPSKNCFTCAADNEVFNVQTSILLFVQGQPECLQDNNQITSSINEDISISFNVYNPAGHLYLKYLDSSTSPITVSSNIGIHRHMWIVCTSILLGRMQS</sequence>
<keyword evidence="3" id="KW-1185">Reference proteome</keyword>
<protein>
    <recommendedName>
        <fullName evidence="4">Ig-like domain-containing protein</fullName>
    </recommendedName>
</protein>
<evidence type="ECO:0000313" key="3">
    <source>
        <dbReference type="Proteomes" id="UP000507470"/>
    </source>
</evidence>
<dbReference type="Proteomes" id="UP000507470">
    <property type="component" value="Unassembled WGS sequence"/>
</dbReference>
<evidence type="ECO:0008006" key="4">
    <source>
        <dbReference type="Google" id="ProtNLM"/>
    </source>
</evidence>
<organism evidence="2 3">
    <name type="scientific">Mytilus coruscus</name>
    <name type="common">Sea mussel</name>
    <dbReference type="NCBI Taxonomy" id="42192"/>
    <lineage>
        <taxon>Eukaryota</taxon>
        <taxon>Metazoa</taxon>
        <taxon>Spiralia</taxon>
        <taxon>Lophotrochozoa</taxon>
        <taxon>Mollusca</taxon>
        <taxon>Bivalvia</taxon>
        <taxon>Autobranchia</taxon>
        <taxon>Pteriomorphia</taxon>
        <taxon>Mytilida</taxon>
        <taxon>Mytiloidea</taxon>
        <taxon>Mytilidae</taxon>
        <taxon>Mytilinae</taxon>
        <taxon>Mytilus</taxon>
    </lineage>
</organism>
<proteinExistence type="predicted"/>
<feature type="region of interest" description="Disordered" evidence="1">
    <location>
        <begin position="1"/>
        <end position="22"/>
    </location>
</feature>
<reference evidence="2 3" key="1">
    <citation type="submission" date="2020-06" db="EMBL/GenBank/DDBJ databases">
        <authorList>
            <person name="Li R."/>
            <person name="Bekaert M."/>
        </authorList>
    </citation>
    <scope>NUCLEOTIDE SEQUENCE [LARGE SCALE GENOMIC DNA]</scope>
    <source>
        <strain evidence="3">wild</strain>
    </source>
</reference>
<dbReference type="OrthoDB" id="6206737at2759"/>
<evidence type="ECO:0000256" key="1">
    <source>
        <dbReference type="SAM" id="MobiDB-lite"/>
    </source>
</evidence>
<evidence type="ECO:0000313" key="2">
    <source>
        <dbReference type="EMBL" id="CAC5374669.1"/>
    </source>
</evidence>
<dbReference type="InterPro" id="IPR036179">
    <property type="entry name" value="Ig-like_dom_sf"/>
</dbReference>
<dbReference type="AlphaFoldDB" id="A0A6J8AWQ1"/>
<accession>A0A6J8AWQ1</accession>
<dbReference type="SUPFAM" id="SSF48726">
    <property type="entry name" value="Immunoglobulin"/>
    <property type="match status" value="1"/>
</dbReference>
<dbReference type="EMBL" id="CACVKT020002042">
    <property type="protein sequence ID" value="CAC5374669.1"/>
    <property type="molecule type" value="Genomic_DNA"/>
</dbReference>
<feature type="compositionally biased region" description="Polar residues" evidence="1">
    <location>
        <begin position="13"/>
        <end position="22"/>
    </location>
</feature>
<name>A0A6J8AWQ1_MYTCO</name>
<gene>
    <name evidence="2" type="ORF">MCOR_11971</name>
</gene>